<comment type="similarity">
    <text evidence="5">Belongs to the class-II pyridoxal-phosphate-dependent aminotransferase family.</text>
</comment>
<sequence>MLRDDLHKFPDYKPGKTEPNKLKLSANEIPNPPLPSVLGAMTQAASVANRYQINGSPELRAELSTYLGLPEENIAVAPGASAIVQQAVMATCHTGDEVIFPWRSFEAYPLYVRMAGAEPIMTPLTHDDRLGLDAVIDAITDRTRLIILCNPNNPTGTTISQEEFENFMARVPKDIVVLLDEAYWEYNDDPDSPNAAKEIQNYPNLIGARTFSKAFGLAGARVGYGMASPELVDALNLLALPLTVSYIGELGAIAALHAQDELDARVDETKRQRTRVAQALGVPESRANFVWLPRGDAKEVERKISEEGIIIRRYLDEGVRVSITTEEETTAFLNAWERAGIQPWEGETGGD</sequence>
<dbReference type="PANTHER" id="PTHR43643">
    <property type="entry name" value="HISTIDINOL-PHOSPHATE AMINOTRANSFERASE 2"/>
    <property type="match status" value="1"/>
</dbReference>
<keyword evidence="3 8" id="KW-0808">Transferase</keyword>
<keyword evidence="4 5" id="KW-0663">Pyridoxal phosphate</keyword>
<dbReference type="InterPro" id="IPR024892">
    <property type="entry name" value="ArAT"/>
</dbReference>
<dbReference type="InterPro" id="IPR015422">
    <property type="entry name" value="PyrdxlP-dep_Trfase_small"/>
</dbReference>
<name>A0ABT7FRJ9_9CORY</name>
<evidence type="ECO:0000256" key="1">
    <source>
        <dbReference type="ARBA" id="ARBA00001933"/>
    </source>
</evidence>
<organism evidence="8 9">
    <name type="scientific">Corynebacterium accolens</name>
    <dbReference type="NCBI Taxonomy" id="38284"/>
    <lineage>
        <taxon>Bacteria</taxon>
        <taxon>Bacillati</taxon>
        <taxon>Actinomycetota</taxon>
        <taxon>Actinomycetes</taxon>
        <taxon>Mycobacteriales</taxon>
        <taxon>Corynebacteriaceae</taxon>
        <taxon>Corynebacterium</taxon>
    </lineage>
</organism>
<evidence type="ECO:0000256" key="3">
    <source>
        <dbReference type="ARBA" id="ARBA00022679"/>
    </source>
</evidence>
<protein>
    <submittedName>
        <fullName evidence="8">Histidinol-phosphate transaminase</fullName>
        <ecNumber evidence="8">2.6.1.9</ecNumber>
    </submittedName>
</protein>
<dbReference type="PROSITE" id="PS00599">
    <property type="entry name" value="AA_TRANSFER_CLASS_2"/>
    <property type="match status" value="1"/>
</dbReference>
<keyword evidence="9" id="KW-1185">Reference proteome</keyword>
<comment type="cofactor">
    <cofactor evidence="1 5">
        <name>pyridoxal 5'-phosphate</name>
        <dbReference type="ChEBI" id="CHEBI:597326"/>
    </cofactor>
</comment>
<gene>
    <name evidence="8" type="ORF">QPX34_09465</name>
</gene>
<dbReference type="RefSeq" id="WP_284612801.1">
    <property type="nucleotide sequence ID" value="NZ_CP100378.1"/>
</dbReference>
<evidence type="ECO:0000256" key="4">
    <source>
        <dbReference type="ARBA" id="ARBA00022898"/>
    </source>
</evidence>
<feature type="compositionally biased region" description="Basic and acidic residues" evidence="6">
    <location>
        <begin position="1"/>
        <end position="21"/>
    </location>
</feature>
<proteinExistence type="inferred from homology"/>
<dbReference type="Proteomes" id="UP001239414">
    <property type="component" value="Unassembled WGS sequence"/>
</dbReference>
<feature type="region of interest" description="Disordered" evidence="6">
    <location>
        <begin position="1"/>
        <end position="28"/>
    </location>
</feature>
<dbReference type="EMBL" id="JASNUO010000010">
    <property type="protein sequence ID" value="MDK4248237.1"/>
    <property type="molecule type" value="Genomic_DNA"/>
</dbReference>
<dbReference type="EC" id="2.6.1.9" evidence="8"/>
<evidence type="ECO:0000256" key="6">
    <source>
        <dbReference type="SAM" id="MobiDB-lite"/>
    </source>
</evidence>
<evidence type="ECO:0000256" key="2">
    <source>
        <dbReference type="ARBA" id="ARBA00022576"/>
    </source>
</evidence>
<evidence type="ECO:0000259" key="7">
    <source>
        <dbReference type="Pfam" id="PF00155"/>
    </source>
</evidence>
<reference evidence="8 9" key="1">
    <citation type="submission" date="2023-05" db="EMBL/GenBank/DDBJ databases">
        <title>Metabolic capabilities are highly conserved among human nasal-associated Corynebacterium species in pangenomic analyses.</title>
        <authorList>
            <person name="Tran T.H."/>
            <person name="Roberts A.Q."/>
            <person name="Escapa I.F."/>
            <person name="Gao W."/>
            <person name="Conlan S."/>
            <person name="Kong H."/>
            <person name="Segre J.A."/>
            <person name="Kelly M.S."/>
            <person name="Lemon K.P."/>
        </authorList>
    </citation>
    <scope>NUCLEOTIDE SEQUENCE [LARGE SCALE GENOMIC DNA]</scope>
    <source>
        <strain evidence="8 9">KPL3802</strain>
    </source>
</reference>
<dbReference type="PANTHER" id="PTHR43643:SF3">
    <property type="entry name" value="HISTIDINOL-PHOSPHATE AMINOTRANSFERASE"/>
    <property type="match status" value="1"/>
</dbReference>
<dbReference type="CDD" id="cd00609">
    <property type="entry name" value="AAT_like"/>
    <property type="match status" value="1"/>
</dbReference>
<dbReference type="InterPro" id="IPR050106">
    <property type="entry name" value="HistidinolP_aminotransfase"/>
</dbReference>
<feature type="domain" description="Aminotransferase class I/classII large" evidence="7">
    <location>
        <begin position="20"/>
        <end position="334"/>
    </location>
</feature>
<keyword evidence="2 8" id="KW-0032">Aminotransferase</keyword>
<evidence type="ECO:0000313" key="8">
    <source>
        <dbReference type="EMBL" id="MDK4248237.1"/>
    </source>
</evidence>
<evidence type="ECO:0000256" key="5">
    <source>
        <dbReference type="RuleBase" id="RU003693"/>
    </source>
</evidence>
<comment type="caution">
    <text evidence="8">The sequence shown here is derived from an EMBL/GenBank/DDBJ whole genome shotgun (WGS) entry which is preliminary data.</text>
</comment>
<evidence type="ECO:0000313" key="9">
    <source>
        <dbReference type="Proteomes" id="UP001239414"/>
    </source>
</evidence>
<dbReference type="InterPro" id="IPR015424">
    <property type="entry name" value="PyrdxlP-dep_Trfase"/>
</dbReference>
<dbReference type="Gene3D" id="3.90.1150.10">
    <property type="entry name" value="Aspartate Aminotransferase, domain 1"/>
    <property type="match status" value="1"/>
</dbReference>
<dbReference type="Gene3D" id="3.40.640.10">
    <property type="entry name" value="Type I PLP-dependent aspartate aminotransferase-like (Major domain)"/>
    <property type="match status" value="1"/>
</dbReference>
<dbReference type="InterPro" id="IPR001917">
    <property type="entry name" value="Aminotrans_II_pyridoxalP_BS"/>
</dbReference>
<dbReference type="NCBIfam" id="NF002878">
    <property type="entry name" value="PRK03321.1"/>
    <property type="match status" value="1"/>
</dbReference>
<dbReference type="Pfam" id="PF00155">
    <property type="entry name" value="Aminotran_1_2"/>
    <property type="match status" value="1"/>
</dbReference>
<dbReference type="InterPro" id="IPR015421">
    <property type="entry name" value="PyrdxlP-dep_Trfase_major"/>
</dbReference>
<dbReference type="GO" id="GO:0004400">
    <property type="term" value="F:histidinol-phosphate transaminase activity"/>
    <property type="evidence" value="ECO:0007669"/>
    <property type="project" value="UniProtKB-EC"/>
</dbReference>
<dbReference type="SUPFAM" id="SSF53383">
    <property type="entry name" value="PLP-dependent transferases"/>
    <property type="match status" value="1"/>
</dbReference>
<dbReference type="InterPro" id="IPR004839">
    <property type="entry name" value="Aminotransferase_I/II_large"/>
</dbReference>
<accession>A0ABT7FRJ9</accession>